<comment type="caution">
    <text evidence="1">The sequence shown here is derived from an EMBL/GenBank/DDBJ whole genome shotgun (WGS) entry which is preliminary data.</text>
</comment>
<sequence>MAEMDVALKDALQVDGAIAAAVVDSTSGMALGTAGGNRDFDVTTAAAVNTEVLRAKLRTIELLGLRETIDDILVTLGSQYHLIRPVTGASGRGLFVYLVLSRDRANLALARHRLRMIEGALEL</sequence>
<dbReference type="AlphaFoldDB" id="A0A919JED0"/>
<accession>A0A919JED0</accession>
<dbReference type="Proteomes" id="UP000647172">
    <property type="component" value="Unassembled WGS sequence"/>
</dbReference>
<evidence type="ECO:0000313" key="2">
    <source>
        <dbReference type="Proteomes" id="UP000647172"/>
    </source>
</evidence>
<protein>
    <recommendedName>
        <fullName evidence="3">Roadblock/LAMTOR2 domain-containing protein</fullName>
    </recommendedName>
</protein>
<proteinExistence type="predicted"/>
<name>A0A919JED0_9ACTN</name>
<dbReference type="SUPFAM" id="SSF103196">
    <property type="entry name" value="Roadblock/LC7 domain"/>
    <property type="match status" value="1"/>
</dbReference>
<keyword evidence="2" id="KW-1185">Reference proteome</keyword>
<organism evidence="1 2">
    <name type="scientific">Actinoplanes nipponensis</name>
    <dbReference type="NCBI Taxonomy" id="135950"/>
    <lineage>
        <taxon>Bacteria</taxon>
        <taxon>Bacillati</taxon>
        <taxon>Actinomycetota</taxon>
        <taxon>Actinomycetes</taxon>
        <taxon>Micromonosporales</taxon>
        <taxon>Micromonosporaceae</taxon>
        <taxon>Actinoplanes</taxon>
    </lineage>
</organism>
<reference evidence="1" key="1">
    <citation type="submission" date="2021-01" db="EMBL/GenBank/DDBJ databases">
        <title>Whole genome shotgun sequence of Actinoplanes nipponensis NBRC 14063.</title>
        <authorList>
            <person name="Komaki H."/>
            <person name="Tamura T."/>
        </authorList>
    </citation>
    <scope>NUCLEOTIDE SEQUENCE</scope>
    <source>
        <strain evidence="1">NBRC 14063</strain>
    </source>
</reference>
<dbReference type="EMBL" id="BOMQ01000011">
    <property type="protein sequence ID" value="GIE47442.1"/>
    <property type="molecule type" value="Genomic_DNA"/>
</dbReference>
<evidence type="ECO:0008006" key="3">
    <source>
        <dbReference type="Google" id="ProtNLM"/>
    </source>
</evidence>
<dbReference type="RefSeq" id="WP_203765501.1">
    <property type="nucleotide sequence ID" value="NZ_BAAAYJ010000076.1"/>
</dbReference>
<gene>
    <name evidence="1" type="ORF">Ani05nite_09760</name>
</gene>
<evidence type="ECO:0000313" key="1">
    <source>
        <dbReference type="EMBL" id="GIE47442.1"/>
    </source>
</evidence>